<dbReference type="Proteomes" id="UP000612055">
    <property type="component" value="Unassembled WGS sequence"/>
</dbReference>
<feature type="domain" description="HTH myb-type" evidence="3">
    <location>
        <begin position="29"/>
        <end position="83"/>
    </location>
</feature>
<feature type="compositionally biased region" description="Basic and acidic residues" evidence="1">
    <location>
        <begin position="13"/>
        <end position="28"/>
    </location>
</feature>
<keyword evidence="5" id="KW-1185">Reference proteome</keyword>
<evidence type="ECO:0000256" key="1">
    <source>
        <dbReference type="SAM" id="MobiDB-lite"/>
    </source>
</evidence>
<dbReference type="PROSITE" id="PS51294">
    <property type="entry name" value="HTH_MYB"/>
    <property type="match status" value="1"/>
</dbReference>
<feature type="region of interest" description="Disordered" evidence="1">
    <location>
        <begin position="162"/>
        <end position="181"/>
    </location>
</feature>
<sequence length="718" mass="73087">MSADSRPSGPSATKDELEGSRPEKEKRAAPRKRRGGWLPEELEELVALHAAWGNKWTQLAKRFKQKSDNDLKNIFHSALRSKTSETNLLLRAYAQAVGANCDEPALRQQAYEAAKRLQAEAEAQGDQDDMDQETEPEPAAVPAVAAGGTARKVRASSACPAAPVSAPAAPQPPPPELTAVWLGDGVGVGAGACNGGGVGGDHEADEAVAAMLDTMDVDPSILVSCQEEPWRVTHTGSALPTELAGTSGLHGSTGLQPWPGLVSLPGLNTEQLRPLPGLPQIPGWGSECGLAGLGLAGAPPAGGLPLLPLHGWQPPQGPLVSACGTALVSGLDSGLEPLPSWASTASALDVRSLAAPGMGRLHASLADSLPTNNNNSLSSLNNAHMASQQVQLLHNQGACQRDPLDDLLDAIGYPEPMQQQSQSQAGQAGCCGASGAWEPSQLDSLLGLEGAMSPCVPMGAAGAGAPSAAPCVFGGAASLAGGGRGLWQAPPFVPAGTHALGFRAGSQPAPTLGSGFELASLQLANWSQGTSIPEDAAPDILLSRADVLLSAAHSSYVPLPFPCAAVGSGSTCSLPPMTGAAFVHLSNAMGSLTTDATAAAPGTRRLGPSRLLNATAAGETGPRDSISLQRCVSGAGQPSAAGSGLLGLQAFLPAAAGAGGMAPLTPPLLPSQLLANAHASEQLQAQMQMQQQQQAQMLQQCTQREASMVEIYAGLMRE</sequence>
<reference evidence="4" key="1">
    <citation type="journal article" date="2020" name="bioRxiv">
        <title>Comparative genomics of Chlamydomonas.</title>
        <authorList>
            <person name="Craig R.J."/>
            <person name="Hasan A.R."/>
            <person name="Ness R.W."/>
            <person name="Keightley P.D."/>
        </authorList>
    </citation>
    <scope>NUCLEOTIDE SEQUENCE</scope>
    <source>
        <strain evidence="4">CCAP 11/70</strain>
    </source>
</reference>
<proteinExistence type="predicted"/>
<feature type="compositionally biased region" description="Acidic residues" evidence="1">
    <location>
        <begin position="123"/>
        <end position="136"/>
    </location>
</feature>
<dbReference type="Pfam" id="PF00249">
    <property type="entry name" value="Myb_DNA-binding"/>
    <property type="match status" value="1"/>
</dbReference>
<dbReference type="SUPFAM" id="SSF46689">
    <property type="entry name" value="Homeodomain-like"/>
    <property type="match status" value="1"/>
</dbReference>
<evidence type="ECO:0000259" key="2">
    <source>
        <dbReference type="PROSITE" id="PS50090"/>
    </source>
</evidence>
<dbReference type="AlphaFoldDB" id="A0A835XI73"/>
<evidence type="ECO:0000313" key="4">
    <source>
        <dbReference type="EMBL" id="KAG2483855.1"/>
    </source>
</evidence>
<dbReference type="PROSITE" id="PS50090">
    <property type="entry name" value="MYB_LIKE"/>
    <property type="match status" value="1"/>
</dbReference>
<evidence type="ECO:0000259" key="3">
    <source>
        <dbReference type="PROSITE" id="PS51294"/>
    </source>
</evidence>
<dbReference type="InterPro" id="IPR001005">
    <property type="entry name" value="SANT/Myb"/>
</dbReference>
<feature type="region of interest" description="Disordered" evidence="1">
    <location>
        <begin position="117"/>
        <end position="140"/>
    </location>
</feature>
<feature type="region of interest" description="Disordered" evidence="1">
    <location>
        <begin position="1"/>
        <end position="37"/>
    </location>
</feature>
<comment type="caution">
    <text evidence="4">The sequence shown here is derived from an EMBL/GenBank/DDBJ whole genome shotgun (WGS) entry which is preliminary data.</text>
</comment>
<dbReference type="InterPro" id="IPR009057">
    <property type="entry name" value="Homeodomain-like_sf"/>
</dbReference>
<dbReference type="EMBL" id="JAEHOE010000164">
    <property type="protein sequence ID" value="KAG2483855.1"/>
    <property type="molecule type" value="Genomic_DNA"/>
</dbReference>
<feature type="domain" description="Myb-like" evidence="2">
    <location>
        <begin position="29"/>
        <end position="79"/>
    </location>
</feature>
<gene>
    <name evidence="4" type="ORF">HYH03_017307</name>
</gene>
<evidence type="ECO:0000313" key="5">
    <source>
        <dbReference type="Proteomes" id="UP000612055"/>
    </source>
</evidence>
<protein>
    <submittedName>
        <fullName evidence="4">Uncharacterized protein</fullName>
    </submittedName>
</protein>
<dbReference type="CDD" id="cd00167">
    <property type="entry name" value="SANT"/>
    <property type="match status" value="1"/>
</dbReference>
<organism evidence="4 5">
    <name type="scientific">Edaphochlamys debaryana</name>
    <dbReference type="NCBI Taxonomy" id="47281"/>
    <lineage>
        <taxon>Eukaryota</taxon>
        <taxon>Viridiplantae</taxon>
        <taxon>Chlorophyta</taxon>
        <taxon>core chlorophytes</taxon>
        <taxon>Chlorophyceae</taxon>
        <taxon>CS clade</taxon>
        <taxon>Chlamydomonadales</taxon>
        <taxon>Chlamydomonadales incertae sedis</taxon>
        <taxon>Edaphochlamys</taxon>
    </lineage>
</organism>
<dbReference type="SMART" id="SM00717">
    <property type="entry name" value="SANT"/>
    <property type="match status" value="1"/>
</dbReference>
<name>A0A835XI73_9CHLO</name>
<accession>A0A835XI73</accession>
<dbReference type="InterPro" id="IPR017930">
    <property type="entry name" value="Myb_dom"/>
</dbReference>
<dbReference type="Gene3D" id="1.10.10.60">
    <property type="entry name" value="Homeodomain-like"/>
    <property type="match status" value="1"/>
</dbReference>